<reference evidence="2 3" key="1">
    <citation type="journal article" date="2014" name="Am. J. Bot.">
        <title>Genome assembly and annotation for red clover (Trifolium pratense; Fabaceae).</title>
        <authorList>
            <person name="Istvanek J."/>
            <person name="Jaros M."/>
            <person name="Krenek A."/>
            <person name="Repkova J."/>
        </authorList>
    </citation>
    <scope>NUCLEOTIDE SEQUENCE [LARGE SCALE GENOMIC DNA]</scope>
    <source>
        <strain evidence="3">cv. Tatra</strain>
        <tissue evidence="2">Young leaves</tissue>
    </source>
</reference>
<feature type="region of interest" description="Disordered" evidence="1">
    <location>
        <begin position="1"/>
        <end position="31"/>
    </location>
</feature>
<evidence type="ECO:0000313" key="2">
    <source>
        <dbReference type="EMBL" id="PNX68970.1"/>
    </source>
</evidence>
<reference evidence="2 3" key="2">
    <citation type="journal article" date="2017" name="Front. Plant Sci.">
        <title>Gene Classification and Mining of Molecular Markers Useful in Red Clover (Trifolium pratense) Breeding.</title>
        <authorList>
            <person name="Istvanek J."/>
            <person name="Dluhosova J."/>
            <person name="Dluhos P."/>
            <person name="Patkova L."/>
            <person name="Nedelnik J."/>
            <person name="Repkova J."/>
        </authorList>
    </citation>
    <scope>NUCLEOTIDE SEQUENCE [LARGE SCALE GENOMIC DNA]</scope>
    <source>
        <strain evidence="3">cv. Tatra</strain>
        <tissue evidence="2">Young leaves</tissue>
    </source>
</reference>
<organism evidence="2 3">
    <name type="scientific">Trifolium pratense</name>
    <name type="common">Red clover</name>
    <dbReference type="NCBI Taxonomy" id="57577"/>
    <lineage>
        <taxon>Eukaryota</taxon>
        <taxon>Viridiplantae</taxon>
        <taxon>Streptophyta</taxon>
        <taxon>Embryophyta</taxon>
        <taxon>Tracheophyta</taxon>
        <taxon>Spermatophyta</taxon>
        <taxon>Magnoliopsida</taxon>
        <taxon>eudicotyledons</taxon>
        <taxon>Gunneridae</taxon>
        <taxon>Pentapetalae</taxon>
        <taxon>rosids</taxon>
        <taxon>fabids</taxon>
        <taxon>Fabales</taxon>
        <taxon>Fabaceae</taxon>
        <taxon>Papilionoideae</taxon>
        <taxon>50 kb inversion clade</taxon>
        <taxon>NPAAA clade</taxon>
        <taxon>Hologalegina</taxon>
        <taxon>IRL clade</taxon>
        <taxon>Trifolieae</taxon>
        <taxon>Trifolium</taxon>
    </lineage>
</organism>
<dbReference type="EMBL" id="ASHM01238886">
    <property type="protein sequence ID" value="PNX68970.1"/>
    <property type="molecule type" value="Genomic_DNA"/>
</dbReference>
<name>A0A2K3KRR3_TRIPR</name>
<gene>
    <name evidence="2" type="ORF">L195_g064226</name>
</gene>
<comment type="caution">
    <text evidence="2">The sequence shown here is derived from an EMBL/GenBank/DDBJ whole genome shotgun (WGS) entry which is preliminary data.</text>
</comment>
<proteinExistence type="predicted"/>
<feature type="non-terminal residue" evidence="2">
    <location>
        <position position="59"/>
    </location>
</feature>
<evidence type="ECO:0000313" key="3">
    <source>
        <dbReference type="Proteomes" id="UP000236291"/>
    </source>
</evidence>
<dbReference type="Proteomes" id="UP000236291">
    <property type="component" value="Unassembled WGS sequence"/>
</dbReference>
<sequence length="59" mass="6677">MRARAGRRTRRTGRKWQKPGSHSGCVPALGANGRSQDRILDACPRWAQNMLRWAQMAEA</sequence>
<evidence type="ECO:0000256" key="1">
    <source>
        <dbReference type="SAM" id="MobiDB-lite"/>
    </source>
</evidence>
<protein>
    <submittedName>
        <fullName evidence="2">Uncharacterized protein</fullName>
    </submittedName>
</protein>
<accession>A0A2K3KRR3</accession>
<dbReference type="AlphaFoldDB" id="A0A2K3KRR3"/>
<feature type="compositionally biased region" description="Basic residues" evidence="1">
    <location>
        <begin position="1"/>
        <end position="17"/>
    </location>
</feature>